<dbReference type="InterPro" id="IPR018948">
    <property type="entry name" value="GTP-bd_TrmE_N"/>
</dbReference>
<keyword evidence="2" id="KW-0819">tRNA processing</keyword>
<organism evidence="6 7">
    <name type="scientific">Paraglomus occultum</name>
    <dbReference type="NCBI Taxonomy" id="144539"/>
    <lineage>
        <taxon>Eukaryota</taxon>
        <taxon>Fungi</taxon>
        <taxon>Fungi incertae sedis</taxon>
        <taxon>Mucoromycota</taxon>
        <taxon>Glomeromycotina</taxon>
        <taxon>Glomeromycetes</taxon>
        <taxon>Paraglomerales</taxon>
        <taxon>Paraglomeraceae</taxon>
        <taxon>Paraglomus</taxon>
    </lineage>
</organism>
<accession>A0A9N8VTC1</accession>
<dbReference type="GO" id="GO:0005829">
    <property type="term" value="C:cytosol"/>
    <property type="evidence" value="ECO:0007669"/>
    <property type="project" value="TreeGrafter"/>
</dbReference>
<gene>
    <name evidence="6" type="ORF">POCULU_LOCUS783</name>
</gene>
<dbReference type="Gene3D" id="3.40.50.300">
    <property type="entry name" value="P-loop containing nucleotide triphosphate hydrolases"/>
    <property type="match status" value="1"/>
</dbReference>
<dbReference type="Gene3D" id="1.20.120.430">
    <property type="entry name" value="tRNA modification GTPase MnmE domain 2"/>
    <property type="match status" value="1"/>
</dbReference>
<dbReference type="Pfam" id="PF01926">
    <property type="entry name" value="MMR_HSR1"/>
    <property type="match status" value="1"/>
</dbReference>
<dbReference type="InterPro" id="IPR027417">
    <property type="entry name" value="P-loop_NTPase"/>
</dbReference>
<dbReference type="NCBIfam" id="TIGR00231">
    <property type="entry name" value="small_GTP"/>
    <property type="match status" value="1"/>
</dbReference>
<keyword evidence="3" id="KW-0547">Nucleotide-binding</keyword>
<dbReference type="Pfam" id="PF10396">
    <property type="entry name" value="TrmE_N"/>
    <property type="match status" value="1"/>
</dbReference>
<evidence type="ECO:0000256" key="1">
    <source>
        <dbReference type="ARBA" id="ARBA00011043"/>
    </source>
</evidence>
<reference evidence="6" key="1">
    <citation type="submission" date="2021-06" db="EMBL/GenBank/DDBJ databases">
        <authorList>
            <person name="Kallberg Y."/>
            <person name="Tangrot J."/>
            <person name="Rosling A."/>
        </authorList>
    </citation>
    <scope>NUCLEOTIDE SEQUENCE</scope>
    <source>
        <strain evidence="6">IA702</strain>
    </source>
</reference>
<evidence type="ECO:0000256" key="4">
    <source>
        <dbReference type="ARBA" id="ARBA00023134"/>
    </source>
</evidence>
<dbReference type="EMBL" id="CAJVPJ010000046">
    <property type="protein sequence ID" value="CAG8465631.1"/>
    <property type="molecule type" value="Genomic_DNA"/>
</dbReference>
<keyword evidence="7" id="KW-1185">Reference proteome</keyword>
<dbReference type="AlphaFoldDB" id="A0A9N8VTC1"/>
<protein>
    <submittedName>
        <fullName evidence="6">11093_t:CDS:1</fullName>
    </submittedName>
</protein>
<dbReference type="InterPro" id="IPR027368">
    <property type="entry name" value="MnmE_dom2"/>
</dbReference>
<dbReference type="CDD" id="cd04164">
    <property type="entry name" value="trmE"/>
    <property type="match status" value="1"/>
</dbReference>
<dbReference type="InterPro" id="IPR004520">
    <property type="entry name" value="GTPase_MnmE"/>
</dbReference>
<dbReference type="PROSITE" id="PS51709">
    <property type="entry name" value="G_TRME"/>
    <property type="match status" value="1"/>
</dbReference>
<dbReference type="OrthoDB" id="188276at2759"/>
<evidence type="ECO:0000256" key="2">
    <source>
        <dbReference type="ARBA" id="ARBA00022694"/>
    </source>
</evidence>
<evidence type="ECO:0000256" key="3">
    <source>
        <dbReference type="ARBA" id="ARBA00022741"/>
    </source>
</evidence>
<dbReference type="InterPro" id="IPR027266">
    <property type="entry name" value="TrmE/GcvT-like"/>
</dbReference>
<dbReference type="PANTHER" id="PTHR42714:SF2">
    <property type="entry name" value="TRNA MODIFICATION GTPASE GTPBP3, MITOCHONDRIAL"/>
    <property type="match status" value="1"/>
</dbReference>
<evidence type="ECO:0000313" key="6">
    <source>
        <dbReference type="EMBL" id="CAG8465631.1"/>
    </source>
</evidence>
<dbReference type="GO" id="GO:0002098">
    <property type="term" value="P:tRNA wobble uridine modification"/>
    <property type="evidence" value="ECO:0007669"/>
    <property type="project" value="TreeGrafter"/>
</dbReference>
<dbReference type="InterPro" id="IPR005225">
    <property type="entry name" value="Small_GTP-bd"/>
</dbReference>
<dbReference type="SUPFAM" id="SSF52540">
    <property type="entry name" value="P-loop containing nucleoside triphosphate hydrolases"/>
    <property type="match status" value="1"/>
</dbReference>
<evidence type="ECO:0000259" key="5">
    <source>
        <dbReference type="PROSITE" id="PS51709"/>
    </source>
</evidence>
<dbReference type="CDD" id="cd14858">
    <property type="entry name" value="TrmE_N"/>
    <property type="match status" value="1"/>
</dbReference>
<name>A0A9N8VTC1_9GLOM</name>
<sequence>MIFPQTIVSLVTAPITQNVALIRISGPQTYPIIRKIFFGSLPTYPQKEKKLVFGKIINLQKEIVDEVLLLCFYKPNSFTGEDVVEISCHGNLFIVNQILQLILENGAELAKEGEFTKQAFFNGKLNLVQANAVNDLIRAPSLAAAKLALHNLSSETQQELERVENKLLEIIANIKVNIDYPEYDGVEYLTGKQVLPPLSKLTEKLKIIKEDGGKARVYQEGLKVAIVGKPNVGKSTLLNSLVGEEKAIVSPIAGTTRDVVEARYSLNGIPLTLLDTAGIHPTQDIVEKIGVERSYQVLATADIIFFLVDNSDF</sequence>
<comment type="caution">
    <text evidence="6">The sequence shown here is derived from an EMBL/GenBank/DDBJ whole genome shotgun (WGS) entry which is preliminary data.</text>
</comment>
<dbReference type="InterPro" id="IPR031168">
    <property type="entry name" value="G_TrmE"/>
</dbReference>
<evidence type="ECO:0000313" key="7">
    <source>
        <dbReference type="Proteomes" id="UP000789572"/>
    </source>
</evidence>
<comment type="similarity">
    <text evidence="1">Belongs to the TRAFAC class TrmE-Era-EngA-EngB-Septin-like GTPase superfamily. TrmE GTPase family.</text>
</comment>
<dbReference type="Gene3D" id="3.30.1360.120">
    <property type="entry name" value="Probable tRNA modification gtpase trme, domain 1"/>
    <property type="match status" value="1"/>
</dbReference>
<dbReference type="InterPro" id="IPR006073">
    <property type="entry name" value="GTP-bd"/>
</dbReference>
<dbReference type="Proteomes" id="UP000789572">
    <property type="component" value="Unassembled WGS sequence"/>
</dbReference>
<feature type="domain" description="TrmE-type G" evidence="5">
    <location>
        <begin position="221"/>
        <end position="313"/>
    </location>
</feature>
<dbReference type="GO" id="GO:0030488">
    <property type="term" value="P:tRNA methylation"/>
    <property type="evidence" value="ECO:0007669"/>
    <property type="project" value="TreeGrafter"/>
</dbReference>
<dbReference type="NCBIfam" id="TIGR00450">
    <property type="entry name" value="mnmE_trmE_thdF"/>
    <property type="match status" value="1"/>
</dbReference>
<dbReference type="GO" id="GO:0003924">
    <property type="term" value="F:GTPase activity"/>
    <property type="evidence" value="ECO:0007669"/>
    <property type="project" value="InterPro"/>
</dbReference>
<proteinExistence type="inferred from homology"/>
<keyword evidence="4" id="KW-0342">GTP-binding</keyword>
<dbReference type="PANTHER" id="PTHR42714">
    <property type="entry name" value="TRNA MODIFICATION GTPASE GTPBP3"/>
    <property type="match status" value="1"/>
</dbReference>
<dbReference type="GO" id="GO:0005525">
    <property type="term" value="F:GTP binding"/>
    <property type="evidence" value="ECO:0007669"/>
    <property type="project" value="UniProtKB-KW"/>
</dbReference>